<accession>A0A9X1SLN0</accession>
<keyword evidence="3" id="KW-1185">Reference proteome</keyword>
<dbReference type="RefSeq" id="WP_230222312.1">
    <property type="nucleotide sequence ID" value="NZ_JAJKFT010000010.1"/>
</dbReference>
<feature type="chain" id="PRO_5040791341" description="Carboxypeptidase regulatory-like domain-containing protein" evidence="1">
    <location>
        <begin position="24"/>
        <end position="143"/>
    </location>
</feature>
<feature type="signal peptide" evidence="1">
    <location>
        <begin position="1"/>
        <end position="23"/>
    </location>
</feature>
<evidence type="ECO:0008006" key="4">
    <source>
        <dbReference type="Google" id="ProtNLM"/>
    </source>
</evidence>
<name>A0A9X1SLN0_9BACT</name>
<dbReference type="AlphaFoldDB" id="A0A9X1SLN0"/>
<evidence type="ECO:0000313" key="3">
    <source>
        <dbReference type="Proteomes" id="UP001139103"/>
    </source>
</evidence>
<dbReference type="EMBL" id="JAJKFT010000010">
    <property type="protein sequence ID" value="MCC9630839.1"/>
    <property type="molecule type" value="Genomic_DNA"/>
</dbReference>
<gene>
    <name evidence="2" type="ORF">LOC68_20795</name>
</gene>
<keyword evidence="1" id="KW-0732">Signal</keyword>
<evidence type="ECO:0000313" key="2">
    <source>
        <dbReference type="EMBL" id="MCC9630839.1"/>
    </source>
</evidence>
<dbReference type="PROSITE" id="PS51257">
    <property type="entry name" value="PROKAR_LIPOPROTEIN"/>
    <property type="match status" value="1"/>
</dbReference>
<dbReference type="Proteomes" id="UP001139103">
    <property type="component" value="Unassembled WGS sequence"/>
</dbReference>
<organism evidence="2 3">
    <name type="scientific">Blastopirellula sediminis</name>
    <dbReference type="NCBI Taxonomy" id="2894196"/>
    <lineage>
        <taxon>Bacteria</taxon>
        <taxon>Pseudomonadati</taxon>
        <taxon>Planctomycetota</taxon>
        <taxon>Planctomycetia</taxon>
        <taxon>Pirellulales</taxon>
        <taxon>Pirellulaceae</taxon>
        <taxon>Blastopirellula</taxon>
    </lineage>
</organism>
<comment type="caution">
    <text evidence="2">The sequence shown here is derived from an EMBL/GenBank/DDBJ whole genome shotgun (WGS) entry which is preliminary data.</text>
</comment>
<proteinExistence type="predicted"/>
<reference evidence="2" key="1">
    <citation type="submission" date="2021-11" db="EMBL/GenBank/DDBJ databases">
        <title>Genome sequence.</title>
        <authorList>
            <person name="Sun Q."/>
        </authorList>
    </citation>
    <scope>NUCLEOTIDE SEQUENCE</scope>
    <source>
        <strain evidence="2">JC732</strain>
    </source>
</reference>
<protein>
    <recommendedName>
        <fullName evidence="4">Carboxypeptidase regulatory-like domain-containing protein</fullName>
    </recommendedName>
</protein>
<evidence type="ECO:0000256" key="1">
    <source>
        <dbReference type="SAM" id="SignalP"/>
    </source>
</evidence>
<sequence length="143" mass="15134">MLHFDRWAVAVCFCILLFGCGRGAGLDTAPTTGEVIYNGKPLPYGSVSFRPKAGTPATGDIQPDGSFTMSTYRDGDGAIVGLNEVLVNVTEAHAGTSKPVDPGMEAPVAKSLIPQKYTAFSTSGITFEVKKGEKNHLVIELKD</sequence>